<dbReference type="Proteomes" id="UP000245680">
    <property type="component" value="Unassembled WGS sequence"/>
</dbReference>
<reference evidence="1 2" key="1">
    <citation type="submission" date="2018-05" db="EMBL/GenBank/DDBJ databases">
        <title>Rhodobacteraceae gen. nov., sp. nov. isolated from sea water.</title>
        <authorList>
            <person name="Ren Y."/>
        </authorList>
    </citation>
    <scope>NUCLEOTIDE SEQUENCE [LARGE SCALE GENOMIC DNA]</scope>
    <source>
        <strain evidence="1 2">TG-679</strain>
    </source>
</reference>
<accession>A0A2V2LGA4</accession>
<protein>
    <submittedName>
        <fullName evidence="1">Uncharacterized protein</fullName>
    </submittedName>
</protein>
<comment type="caution">
    <text evidence="1">The sequence shown here is derived from an EMBL/GenBank/DDBJ whole genome shotgun (WGS) entry which is preliminary data.</text>
</comment>
<proteinExistence type="predicted"/>
<organism evidence="1 2">
    <name type="scientific">Meridianimarinicoccus roseus</name>
    <dbReference type="NCBI Taxonomy" id="2072018"/>
    <lineage>
        <taxon>Bacteria</taxon>
        <taxon>Pseudomonadati</taxon>
        <taxon>Pseudomonadota</taxon>
        <taxon>Alphaproteobacteria</taxon>
        <taxon>Rhodobacterales</taxon>
        <taxon>Paracoccaceae</taxon>
        <taxon>Meridianimarinicoccus</taxon>
    </lineage>
</organism>
<dbReference type="InterPro" id="IPR011042">
    <property type="entry name" value="6-blade_b-propeller_TolB-like"/>
</dbReference>
<sequence>MHCKPHGLDRAGARRIFSVTGGTTMKPAALCLALALPAPAVALDLWPRIGWDVTQPVSLAYDAELCGLWIAQERPEIVLVTPGGREIRRFDTGFPRVRAITVTGDTILVGNGFGDFRHFDREGRAQGPVFEILPGLYDIEGIHLDPEGAMLIVGDDPALLVQLDADGNEVRRIRGETLSTPMVEPQGIGRDPVSGNILVVDDNEGLNALFEFSAQFELLSVTPLSEWGMDAEAVAIQPQTGQMFIGYDWSQRVMAFDWVPTRPSIPEPLDLGPPCPIS</sequence>
<dbReference type="SUPFAM" id="SSF101898">
    <property type="entry name" value="NHL repeat"/>
    <property type="match status" value="1"/>
</dbReference>
<name>A0A2V2LGA4_9RHOB</name>
<evidence type="ECO:0000313" key="2">
    <source>
        <dbReference type="Proteomes" id="UP000245680"/>
    </source>
</evidence>
<dbReference type="EMBL" id="QGKU01000038">
    <property type="protein sequence ID" value="PWR02276.1"/>
    <property type="molecule type" value="Genomic_DNA"/>
</dbReference>
<evidence type="ECO:0000313" key="1">
    <source>
        <dbReference type="EMBL" id="PWR02276.1"/>
    </source>
</evidence>
<gene>
    <name evidence="1" type="ORF">DKT77_12020</name>
</gene>
<dbReference type="AlphaFoldDB" id="A0A2V2LGA4"/>
<keyword evidence="2" id="KW-1185">Reference proteome</keyword>
<dbReference type="Gene3D" id="2.120.10.30">
    <property type="entry name" value="TolB, C-terminal domain"/>
    <property type="match status" value="1"/>
</dbReference>